<dbReference type="OrthoDB" id="3223806at2759"/>
<dbReference type="GO" id="GO:0006508">
    <property type="term" value="P:proteolysis"/>
    <property type="evidence" value="ECO:0007669"/>
    <property type="project" value="InterPro"/>
</dbReference>
<evidence type="ECO:0000256" key="2">
    <source>
        <dbReference type="SAM" id="MobiDB-lite"/>
    </source>
</evidence>
<organism evidence="5 6">
    <name type="scientific">Thanatephorus cucumeris (strain AG1-IB / isolate 7/3/14)</name>
    <name type="common">Lettuce bottom rot fungus</name>
    <name type="synonym">Rhizoctonia solani</name>
    <dbReference type="NCBI Taxonomy" id="1108050"/>
    <lineage>
        <taxon>Eukaryota</taxon>
        <taxon>Fungi</taxon>
        <taxon>Dikarya</taxon>
        <taxon>Basidiomycota</taxon>
        <taxon>Agaricomycotina</taxon>
        <taxon>Agaricomycetes</taxon>
        <taxon>Cantharellales</taxon>
        <taxon>Ceratobasidiaceae</taxon>
        <taxon>Rhizoctonia</taxon>
        <taxon>Rhizoctonia solani AG-1</taxon>
    </lineage>
</organism>
<evidence type="ECO:0000313" key="5">
    <source>
        <dbReference type="EMBL" id="CEL57215.1"/>
    </source>
</evidence>
<keyword evidence="6" id="KW-1185">Reference proteome</keyword>
<dbReference type="AlphaFoldDB" id="A0A0B7FHU6"/>
<dbReference type="InterPro" id="IPR011600">
    <property type="entry name" value="Pept_C14_caspase"/>
</dbReference>
<evidence type="ECO:0000313" key="6">
    <source>
        <dbReference type="Proteomes" id="UP000059188"/>
    </source>
</evidence>
<protein>
    <submittedName>
        <fullName evidence="5">Metacaspase-7</fullName>
    </submittedName>
</protein>
<keyword evidence="3" id="KW-1133">Transmembrane helix</keyword>
<keyword evidence="3" id="KW-0812">Transmembrane</keyword>
<evidence type="ECO:0000256" key="1">
    <source>
        <dbReference type="ARBA" id="ARBA00009005"/>
    </source>
</evidence>
<dbReference type="Gene3D" id="3.40.50.1460">
    <property type="match status" value="1"/>
</dbReference>
<feature type="region of interest" description="Disordered" evidence="2">
    <location>
        <begin position="87"/>
        <end position="184"/>
    </location>
</feature>
<dbReference type="Pfam" id="PF00656">
    <property type="entry name" value="Peptidase_C14"/>
    <property type="match status" value="1"/>
</dbReference>
<feature type="transmembrane region" description="Helical" evidence="3">
    <location>
        <begin position="58"/>
        <end position="76"/>
    </location>
</feature>
<name>A0A0B7FHU6_THACB</name>
<sequence>MFTHLQMIGPLNCDIYTLTLYLVDHALPSLTAMKDTTPATTTLPQYTVGFSHLISGHLIYIVTIGALLLSLGFISWKTSSVSPKRDATHATLESSPNDIKAPGPGQSGPQNLRERRRVRLHGASSASSAFAPTNSTSTPATSSLVINPGPTNPGSSRGTSKSISSSPLHNLLFPPTPPASTHTLSTHVNASTIAPTNHRGKRRAVCIGFNYRQPGKPEAPSKMVNPLNHSVADARLFASKLYKLGYLEEDIKVITDEDTSSPSPEDLLESMNWLIRDVSAGDRLLLMFSGHCVSPGFKTGGAGMETYLVAANMMPLRRSTLYEHLIAKVPVGAELILVLDCCNAAGMVNLKHCIKRMGDNCGVKQISSFEALSQLEQSTVFPQSGSLNGMPAVAQLAPMRVAPVNTVNVNIPLSGSPSVRRPGGSVAAAPIIVSGTTIQPPMSINPRPGRQAVAEGAPIAPAGKVVLWAGTGNHQKAFESSNGVQSSVVTSAICSALDALDGDNVTQSALWKSLVGAIDEENSRRQERDSKKAKRPAPNLRVQHAQIWSSQEVVDTPSTPNNDPFVPWRSEA</sequence>
<proteinExistence type="inferred from homology"/>
<accession>A0A0B7FHU6</accession>
<dbReference type="PANTHER" id="PTHR48104:SF30">
    <property type="entry name" value="METACASPASE-1"/>
    <property type="match status" value="1"/>
</dbReference>
<comment type="similarity">
    <text evidence="1">Belongs to the peptidase C14B family.</text>
</comment>
<feature type="region of interest" description="Disordered" evidence="2">
    <location>
        <begin position="522"/>
        <end position="572"/>
    </location>
</feature>
<keyword evidence="3" id="KW-0472">Membrane</keyword>
<feature type="compositionally biased region" description="Polar residues" evidence="2">
    <location>
        <begin position="546"/>
        <end position="562"/>
    </location>
</feature>
<feature type="compositionally biased region" description="Low complexity" evidence="2">
    <location>
        <begin position="123"/>
        <end position="143"/>
    </location>
</feature>
<dbReference type="EMBL" id="LN679385">
    <property type="protein sequence ID" value="CEL57215.1"/>
    <property type="molecule type" value="Genomic_DNA"/>
</dbReference>
<dbReference type="GO" id="GO:0005737">
    <property type="term" value="C:cytoplasm"/>
    <property type="evidence" value="ECO:0007669"/>
    <property type="project" value="TreeGrafter"/>
</dbReference>
<dbReference type="Proteomes" id="UP000059188">
    <property type="component" value="Unassembled WGS sequence"/>
</dbReference>
<feature type="compositionally biased region" description="Low complexity" evidence="2">
    <location>
        <begin position="155"/>
        <end position="166"/>
    </location>
</feature>
<evidence type="ECO:0000256" key="3">
    <source>
        <dbReference type="SAM" id="Phobius"/>
    </source>
</evidence>
<feature type="domain" description="Peptidase C14 caspase" evidence="4">
    <location>
        <begin position="202"/>
        <end position="499"/>
    </location>
</feature>
<gene>
    <name evidence="5" type="ORF">RSOLAG1IB_12095</name>
</gene>
<dbReference type="GO" id="GO:0004197">
    <property type="term" value="F:cysteine-type endopeptidase activity"/>
    <property type="evidence" value="ECO:0007669"/>
    <property type="project" value="InterPro"/>
</dbReference>
<evidence type="ECO:0000259" key="4">
    <source>
        <dbReference type="Pfam" id="PF00656"/>
    </source>
</evidence>
<dbReference type="InterPro" id="IPR050452">
    <property type="entry name" value="Metacaspase"/>
</dbReference>
<reference evidence="5 6" key="1">
    <citation type="submission" date="2014-11" db="EMBL/GenBank/DDBJ databases">
        <authorList>
            <person name="Wibberg Daniel"/>
        </authorList>
    </citation>
    <scope>NUCLEOTIDE SEQUENCE [LARGE SCALE GENOMIC DNA]</scope>
    <source>
        <strain evidence="5">Rhizoctonia solani AG1-IB 7/3/14</strain>
    </source>
</reference>
<dbReference type="PANTHER" id="PTHR48104">
    <property type="entry name" value="METACASPASE-4"/>
    <property type="match status" value="1"/>
</dbReference>